<sequence>MNAFSGRSCYGLGDLVGGYDERELDISTRNLATFETPLERLQLTRLPQGETNSVEVSQAQMTCILQEEIPENVGISIDDGGIHVPRSTSNDEAL</sequence>
<dbReference type="SUPFAM" id="SSF56672">
    <property type="entry name" value="DNA/RNA polymerases"/>
    <property type="match status" value="1"/>
</dbReference>
<comment type="caution">
    <text evidence="2">The sequence shown here is derived from an EMBL/GenBank/DDBJ whole genome shotgun (WGS) entry which is preliminary data.</text>
</comment>
<evidence type="ECO:0000313" key="2">
    <source>
        <dbReference type="EMBL" id="MBW0537796.1"/>
    </source>
</evidence>
<protein>
    <submittedName>
        <fullName evidence="2">Uncharacterized protein</fullName>
    </submittedName>
</protein>
<accession>A0A9Q3FCG1</accession>
<name>A0A9Q3FCG1_9BASI</name>
<dbReference type="EMBL" id="AVOT02042393">
    <property type="protein sequence ID" value="MBW0537796.1"/>
    <property type="molecule type" value="Genomic_DNA"/>
</dbReference>
<reference evidence="2" key="1">
    <citation type="submission" date="2021-03" db="EMBL/GenBank/DDBJ databases">
        <title>Draft genome sequence of rust myrtle Austropuccinia psidii MF-1, a brazilian biotype.</title>
        <authorList>
            <person name="Quecine M.C."/>
            <person name="Pachon D.M.R."/>
            <person name="Bonatelli M.L."/>
            <person name="Correr F.H."/>
            <person name="Franceschini L.M."/>
            <person name="Leite T.F."/>
            <person name="Margarido G.R.A."/>
            <person name="Almeida C.A."/>
            <person name="Ferrarezi J.A."/>
            <person name="Labate C.A."/>
        </authorList>
    </citation>
    <scope>NUCLEOTIDE SEQUENCE</scope>
    <source>
        <strain evidence="2">MF-1</strain>
    </source>
</reference>
<evidence type="ECO:0000256" key="1">
    <source>
        <dbReference type="SAM" id="MobiDB-lite"/>
    </source>
</evidence>
<keyword evidence="3" id="KW-1185">Reference proteome</keyword>
<dbReference type="InterPro" id="IPR043502">
    <property type="entry name" value="DNA/RNA_pol_sf"/>
</dbReference>
<organism evidence="2 3">
    <name type="scientific">Austropuccinia psidii MF-1</name>
    <dbReference type="NCBI Taxonomy" id="1389203"/>
    <lineage>
        <taxon>Eukaryota</taxon>
        <taxon>Fungi</taxon>
        <taxon>Dikarya</taxon>
        <taxon>Basidiomycota</taxon>
        <taxon>Pucciniomycotina</taxon>
        <taxon>Pucciniomycetes</taxon>
        <taxon>Pucciniales</taxon>
        <taxon>Sphaerophragmiaceae</taxon>
        <taxon>Austropuccinia</taxon>
    </lineage>
</organism>
<evidence type="ECO:0000313" key="3">
    <source>
        <dbReference type="Proteomes" id="UP000765509"/>
    </source>
</evidence>
<dbReference type="AlphaFoldDB" id="A0A9Q3FCG1"/>
<feature type="region of interest" description="Disordered" evidence="1">
    <location>
        <begin position="75"/>
        <end position="94"/>
    </location>
</feature>
<dbReference type="Proteomes" id="UP000765509">
    <property type="component" value="Unassembled WGS sequence"/>
</dbReference>
<proteinExistence type="predicted"/>
<gene>
    <name evidence="2" type="ORF">O181_077511</name>
</gene>